<dbReference type="KEGG" id="pbap:Pla133_29160"/>
<name>A0A518BLI0_9BACT</name>
<gene>
    <name evidence="9" type="ORF">Pla133_29160</name>
</gene>
<dbReference type="PROSITE" id="PS00194">
    <property type="entry name" value="THIOREDOXIN_1"/>
    <property type="match status" value="1"/>
</dbReference>
<reference evidence="9 10" key="1">
    <citation type="submission" date="2019-02" db="EMBL/GenBank/DDBJ databases">
        <title>Deep-cultivation of Planctomycetes and their phenomic and genomic characterization uncovers novel biology.</title>
        <authorList>
            <person name="Wiegand S."/>
            <person name="Jogler M."/>
            <person name="Boedeker C."/>
            <person name="Pinto D."/>
            <person name="Vollmers J."/>
            <person name="Rivas-Marin E."/>
            <person name="Kohn T."/>
            <person name="Peeters S.H."/>
            <person name="Heuer A."/>
            <person name="Rast P."/>
            <person name="Oberbeckmann S."/>
            <person name="Bunk B."/>
            <person name="Jeske O."/>
            <person name="Meyerdierks A."/>
            <person name="Storesund J.E."/>
            <person name="Kallscheuer N."/>
            <person name="Luecker S."/>
            <person name="Lage O.M."/>
            <person name="Pohl T."/>
            <person name="Merkel B.J."/>
            <person name="Hornburger P."/>
            <person name="Mueller R.-W."/>
            <person name="Bruemmer F."/>
            <person name="Labrenz M."/>
            <person name="Spormann A.M."/>
            <person name="Op den Camp H."/>
            <person name="Overmann J."/>
            <person name="Amann R."/>
            <person name="Jetten M.S.M."/>
            <person name="Mascher T."/>
            <person name="Medema M.H."/>
            <person name="Devos D.P."/>
            <person name="Kaster A.-K."/>
            <person name="Ovreas L."/>
            <person name="Rohde M."/>
            <person name="Galperin M.Y."/>
            <person name="Jogler C."/>
        </authorList>
    </citation>
    <scope>NUCLEOTIDE SEQUENCE [LARGE SCALE GENOMIC DNA]</scope>
    <source>
        <strain evidence="9 10">Pla133</strain>
    </source>
</reference>
<sequence length="285" mass="30397">MPSASPHVVDVGVSNFALEVVERSKTVPVLVDFWAEWCGPCKTLGPILENLAVELNGAFVLAKVDTEKEQELAAAFQVQSIPTVVLVIDGRPADGFVGALPEAEIRRFLEPHVGPVEDPLEPARAALEAGDAAGAVAMLEGLFADRPDDDEVKLLLARAALEAGDSARAIGLLDALPPSVAEGAEARALRARLALAQEQAVDLTALAAAAQNEKDLDARIAYGRALASVGRVEEGLDLLLETIEIDREYNEQAARRAMVEVLDSLGSSSDLAHSYRRRLQMAMYV</sequence>
<feature type="coiled-coil region" evidence="7">
    <location>
        <begin position="186"/>
        <end position="213"/>
    </location>
</feature>
<dbReference type="RefSeq" id="WP_419191529.1">
    <property type="nucleotide sequence ID" value="NZ_CP036287.1"/>
</dbReference>
<keyword evidence="3" id="KW-0249">Electron transport</keyword>
<dbReference type="Gene3D" id="1.25.40.10">
    <property type="entry name" value="Tetratricopeptide repeat domain"/>
    <property type="match status" value="2"/>
</dbReference>
<feature type="domain" description="Thioredoxin" evidence="8">
    <location>
        <begin position="1"/>
        <end position="114"/>
    </location>
</feature>
<dbReference type="PRINTS" id="PR00421">
    <property type="entry name" value="THIOREDOXIN"/>
</dbReference>
<evidence type="ECO:0000256" key="4">
    <source>
        <dbReference type="ARBA" id="ARBA00023157"/>
    </source>
</evidence>
<dbReference type="InterPro" id="IPR011990">
    <property type="entry name" value="TPR-like_helical_dom_sf"/>
</dbReference>
<keyword evidence="10" id="KW-1185">Reference proteome</keyword>
<dbReference type="NCBIfam" id="TIGR01068">
    <property type="entry name" value="thioredoxin"/>
    <property type="match status" value="1"/>
</dbReference>
<dbReference type="CDD" id="cd02956">
    <property type="entry name" value="ybbN"/>
    <property type="match status" value="1"/>
</dbReference>
<dbReference type="InterPro" id="IPR013766">
    <property type="entry name" value="Thioredoxin_domain"/>
</dbReference>
<dbReference type="Pfam" id="PF14561">
    <property type="entry name" value="TPR_20"/>
    <property type="match status" value="1"/>
</dbReference>
<evidence type="ECO:0000313" key="9">
    <source>
        <dbReference type="EMBL" id="QDU67827.1"/>
    </source>
</evidence>
<evidence type="ECO:0000256" key="5">
    <source>
        <dbReference type="ARBA" id="ARBA00023284"/>
    </source>
</evidence>
<comment type="similarity">
    <text evidence="1">Belongs to the thioredoxin family.</text>
</comment>
<dbReference type="Proteomes" id="UP000316921">
    <property type="component" value="Chromosome"/>
</dbReference>
<dbReference type="PROSITE" id="PS51352">
    <property type="entry name" value="THIOREDOXIN_2"/>
    <property type="match status" value="1"/>
</dbReference>
<evidence type="ECO:0000259" key="8">
    <source>
        <dbReference type="PROSITE" id="PS51352"/>
    </source>
</evidence>
<dbReference type="Pfam" id="PF14559">
    <property type="entry name" value="TPR_19"/>
    <property type="match status" value="1"/>
</dbReference>
<dbReference type="Pfam" id="PF00085">
    <property type="entry name" value="Thioredoxin"/>
    <property type="match status" value="1"/>
</dbReference>
<dbReference type="PANTHER" id="PTHR45663:SF11">
    <property type="entry name" value="GEO12009P1"/>
    <property type="match status" value="1"/>
</dbReference>
<keyword evidence="2" id="KW-0813">Transport</keyword>
<evidence type="ECO:0000313" key="10">
    <source>
        <dbReference type="Proteomes" id="UP000316921"/>
    </source>
</evidence>
<keyword evidence="4" id="KW-1015">Disulfide bond</keyword>
<dbReference type="SUPFAM" id="SSF52833">
    <property type="entry name" value="Thioredoxin-like"/>
    <property type="match status" value="1"/>
</dbReference>
<dbReference type="AlphaFoldDB" id="A0A518BLI0"/>
<dbReference type="InterPro" id="IPR036249">
    <property type="entry name" value="Thioredoxin-like_sf"/>
</dbReference>
<dbReference type="GO" id="GO:0006950">
    <property type="term" value="P:response to stress"/>
    <property type="evidence" value="ECO:0007669"/>
    <property type="project" value="UniProtKB-ARBA"/>
</dbReference>
<keyword evidence="7" id="KW-0175">Coiled coil</keyword>
<dbReference type="EMBL" id="CP036287">
    <property type="protein sequence ID" value="QDU67827.1"/>
    <property type="molecule type" value="Genomic_DNA"/>
</dbReference>
<evidence type="ECO:0000256" key="7">
    <source>
        <dbReference type="SAM" id="Coils"/>
    </source>
</evidence>
<evidence type="ECO:0000256" key="3">
    <source>
        <dbReference type="ARBA" id="ARBA00022982"/>
    </source>
</evidence>
<evidence type="ECO:0000256" key="1">
    <source>
        <dbReference type="ARBA" id="ARBA00008987"/>
    </source>
</evidence>
<protein>
    <recommendedName>
        <fullName evidence="6">Thioredoxin</fullName>
    </recommendedName>
</protein>
<dbReference type="PANTHER" id="PTHR45663">
    <property type="entry name" value="GEO12009P1"/>
    <property type="match status" value="1"/>
</dbReference>
<proteinExistence type="inferred from homology"/>
<organism evidence="9 10">
    <name type="scientific">Engelhardtia mirabilis</name>
    <dbReference type="NCBI Taxonomy" id="2528011"/>
    <lineage>
        <taxon>Bacteria</taxon>
        <taxon>Pseudomonadati</taxon>
        <taxon>Planctomycetota</taxon>
        <taxon>Planctomycetia</taxon>
        <taxon>Planctomycetia incertae sedis</taxon>
        <taxon>Engelhardtia</taxon>
    </lineage>
</organism>
<dbReference type="InterPro" id="IPR017937">
    <property type="entry name" value="Thioredoxin_CS"/>
</dbReference>
<keyword evidence="5" id="KW-0676">Redox-active center</keyword>
<dbReference type="Gene3D" id="3.40.30.10">
    <property type="entry name" value="Glutaredoxin"/>
    <property type="match status" value="1"/>
</dbReference>
<dbReference type="GO" id="GO:0005737">
    <property type="term" value="C:cytoplasm"/>
    <property type="evidence" value="ECO:0007669"/>
    <property type="project" value="TreeGrafter"/>
</dbReference>
<dbReference type="InterPro" id="IPR005746">
    <property type="entry name" value="Thioredoxin"/>
</dbReference>
<dbReference type="GO" id="GO:0015035">
    <property type="term" value="F:protein-disulfide reductase activity"/>
    <property type="evidence" value="ECO:0007669"/>
    <property type="project" value="UniProtKB-UniRule"/>
</dbReference>
<dbReference type="SUPFAM" id="SSF48452">
    <property type="entry name" value="TPR-like"/>
    <property type="match status" value="1"/>
</dbReference>
<evidence type="ECO:0000256" key="2">
    <source>
        <dbReference type="ARBA" id="ARBA00022448"/>
    </source>
</evidence>
<dbReference type="FunFam" id="3.40.30.10:FF:000001">
    <property type="entry name" value="Thioredoxin"/>
    <property type="match status" value="1"/>
</dbReference>
<evidence type="ECO:0000256" key="6">
    <source>
        <dbReference type="NCBIfam" id="TIGR01068"/>
    </source>
</evidence>
<accession>A0A518BLI0</accession>